<dbReference type="RefSeq" id="WP_144229669.1">
    <property type="nucleotide sequence ID" value="NZ_CBCRVV010000020.1"/>
</dbReference>
<dbReference type="PANTHER" id="PTHR43377">
    <property type="entry name" value="BILIVERDIN REDUCTASE A"/>
    <property type="match status" value="1"/>
</dbReference>
<dbReference type="OrthoDB" id="2514745at2"/>
<dbReference type="Proteomes" id="UP000315648">
    <property type="component" value="Unassembled WGS sequence"/>
</dbReference>
<sequence>MSETSIPEKPLVRIALIGLGAVGQQHLDSATKLIDGVITVVCDARVEVAESTATAHNIPRWTASADDVLADPDVDAVLLALPTGIRTPLAIAALHAGKHILIEKPVAMNAAEVRSILDAQGDRIAACCSSRLRYFSSARAARDHVASGALGPIRAITCRVIAPAGAPPAKTPPAWRLSRALNGGGILVNWGSYDLDYLLGILGFDFEPTHVLARTWQTPPPFSHYPAPGSDAETHVVATIGFTNGAVLHYERAECAIEAESRSWRISGDHGALILQMAPSKGAVVQISEPDPARGTVTRTLWEGDESGWATFNDGPLLDFATAIRQNRPPLTSLRDSLLIARLTEGIYRSADTGRPVSFSDL</sequence>
<dbReference type="InterPro" id="IPR036291">
    <property type="entry name" value="NAD(P)-bd_dom_sf"/>
</dbReference>
<feature type="domain" description="Gfo/Idh/MocA-like oxidoreductase N-terminal" evidence="1">
    <location>
        <begin position="12"/>
        <end position="119"/>
    </location>
</feature>
<dbReference type="SUPFAM" id="SSF55347">
    <property type="entry name" value="Glyceraldehyde-3-phosphate dehydrogenase-like, C-terminal domain"/>
    <property type="match status" value="1"/>
</dbReference>
<feature type="domain" description="GFO/IDH/MocA-like oxidoreductase" evidence="2">
    <location>
        <begin position="139"/>
        <end position="273"/>
    </location>
</feature>
<comment type="caution">
    <text evidence="3">The sequence shown here is derived from an EMBL/GenBank/DDBJ whole genome shotgun (WGS) entry which is preliminary data.</text>
</comment>
<dbReference type="InterPro" id="IPR051450">
    <property type="entry name" value="Gfo/Idh/MocA_Oxidoreductases"/>
</dbReference>
<keyword evidence="4" id="KW-1185">Reference proteome</keyword>
<evidence type="ECO:0000313" key="4">
    <source>
        <dbReference type="Proteomes" id="UP000315648"/>
    </source>
</evidence>
<dbReference type="GO" id="GO:0000166">
    <property type="term" value="F:nucleotide binding"/>
    <property type="evidence" value="ECO:0007669"/>
    <property type="project" value="InterPro"/>
</dbReference>
<organism evidence="3 4">
    <name type="scientific">Rariglobus hedericola</name>
    <dbReference type="NCBI Taxonomy" id="2597822"/>
    <lineage>
        <taxon>Bacteria</taxon>
        <taxon>Pseudomonadati</taxon>
        <taxon>Verrucomicrobiota</taxon>
        <taxon>Opitutia</taxon>
        <taxon>Opitutales</taxon>
        <taxon>Opitutaceae</taxon>
        <taxon>Rariglobus</taxon>
    </lineage>
</organism>
<dbReference type="EMBL" id="VMBG01000001">
    <property type="protein sequence ID" value="TSJ79282.1"/>
    <property type="molecule type" value="Genomic_DNA"/>
</dbReference>
<dbReference type="Gene3D" id="3.30.360.10">
    <property type="entry name" value="Dihydrodipicolinate Reductase, domain 2"/>
    <property type="match status" value="1"/>
</dbReference>
<dbReference type="Gene3D" id="3.40.50.720">
    <property type="entry name" value="NAD(P)-binding Rossmann-like Domain"/>
    <property type="match status" value="1"/>
</dbReference>
<dbReference type="Pfam" id="PF01408">
    <property type="entry name" value="GFO_IDH_MocA"/>
    <property type="match status" value="1"/>
</dbReference>
<dbReference type="InterPro" id="IPR000683">
    <property type="entry name" value="Gfo/Idh/MocA-like_OxRdtase_N"/>
</dbReference>
<dbReference type="InterPro" id="IPR055170">
    <property type="entry name" value="GFO_IDH_MocA-like_dom"/>
</dbReference>
<dbReference type="SUPFAM" id="SSF51735">
    <property type="entry name" value="NAD(P)-binding Rossmann-fold domains"/>
    <property type="match status" value="1"/>
</dbReference>
<gene>
    <name evidence="3" type="ORF">FPL22_08315</name>
</gene>
<evidence type="ECO:0000259" key="2">
    <source>
        <dbReference type="Pfam" id="PF22725"/>
    </source>
</evidence>
<name>A0A556QRM8_9BACT</name>
<dbReference type="AlphaFoldDB" id="A0A556QRM8"/>
<dbReference type="PANTHER" id="PTHR43377:SF1">
    <property type="entry name" value="BILIVERDIN REDUCTASE A"/>
    <property type="match status" value="1"/>
</dbReference>
<reference evidence="3 4" key="1">
    <citation type="submission" date="2019-07" db="EMBL/GenBank/DDBJ databases">
        <title>Description of 53C-WASEF.</title>
        <authorList>
            <person name="Pitt A."/>
            <person name="Hahn M.W."/>
        </authorList>
    </citation>
    <scope>NUCLEOTIDE SEQUENCE [LARGE SCALE GENOMIC DNA]</scope>
    <source>
        <strain evidence="3 4">53C-WASEF</strain>
    </source>
</reference>
<evidence type="ECO:0000259" key="1">
    <source>
        <dbReference type="Pfam" id="PF01408"/>
    </source>
</evidence>
<accession>A0A556QRM8</accession>
<evidence type="ECO:0000313" key="3">
    <source>
        <dbReference type="EMBL" id="TSJ79282.1"/>
    </source>
</evidence>
<dbReference type="Pfam" id="PF22725">
    <property type="entry name" value="GFO_IDH_MocA_C3"/>
    <property type="match status" value="1"/>
</dbReference>
<proteinExistence type="predicted"/>
<protein>
    <submittedName>
        <fullName evidence="3">Gfo/Idh/MocA family oxidoreductase</fullName>
    </submittedName>
</protein>